<evidence type="ECO:0000313" key="3">
    <source>
        <dbReference type="Proteomes" id="UP000702544"/>
    </source>
</evidence>
<sequence length="154" mass="16944">MKLHHYLQPALVIRDLNSEGVESTLRRMVRNLVEQGQLEDEEPVIDALLEREAAQSTGIGGGVAIPHAVYPALESTVIELALSPGGVDFKALDGEPVQAFFLLLSPPASSSTHIKLLARIARLMKHPNVLNDLLQATTSEQIIERIRQFDELHP</sequence>
<evidence type="ECO:0000259" key="1">
    <source>
        <dbReference type="PROSITE" id="PS51094"/>
    </source>
</evidence>
<dbReference type="Pfam" id="PF00359">
    <property type="entry name" value="PTS_EIIA_2"/>
    <property type="match status" value="1"/>
</dbReference>
<organism evidence="2 3">
    <name type="scientific">Candidatus Kutchimonas denitrificans</name>
    <dbReference type="NCBI Taxonomy" id="3056748"/>
    <lineage>
        <taxon>Bacteria</taxon>
        <taxon>Pseudomonadati</taxon>
        <taxon>Gemmatimonadota</taxon>
        <taxon>Gemmatimonadia</taxon>
        <taxon>Candidatus Palauibacterales</taxon>
        <taxon>Candidatus Palauibacteraceae</taxon>
        <taxon>Candidatus Kutchimonas</taxon>
    </lineage>
</organism>
<proteinExistence type="predicted"/>
<feature type="domain" description="PTS EIIA type-2" evidence="1">
    <location>
        <begin position="5"/>
        <end position="149"/>
    </location>
</feature>
<dbReference type="InterPro" id="IPR002178">
    <property type="entry name" value="PTS_EIIA_type-2_dom"/>
</dbReference>
<dbReference type="EMBL" id="JAACAK010000114">
    <property type="protein sequence ID" value="NIR76220.1"/>
    <property type="molecule type" value="Genomic_DNA"/>
</dbReference>
<dbReference type="GO" id="GO:0030295">
    <property type="term" value="F:protein kinase activator activity"/>
    <property type="evidence" value="ECO:0007669"/>
    <property type="project" value="TreeGrafter"/>
</dbReference>
<dbReference type="PROSITE" id="PS51094">
    <property type="entry name" value="PTS_EIIA_TYPE_2"/>
    <property type="match status" value="1"/>
</dbReference>
<dbReference type="AlphaFoldDB" id="A0AAE4Z9E0"/>
<dbReference type="InterPro" id="IPR051541">
    <property type="entry name" value="PTS_SugarTrans_NitroReg"/>
</dbReference>
<dbReference type="Proteomes" id="UP000702544">
    <property type="component" value="Unassembled WGS sequence"/>
</dbReference>
<protein>
    <submittedName>
        <fullName evidence="2">PTS sugar transporter subunit IIA</fullName>
    </submittedName>
</protein>
<dbReference type="PROSITE" id="PS00372">
    <property type="entry name" value="PTS_EIIA_TYPE_2_HIS"/>
    <property type="match status" value="1"/>
</dbReference>
<dbReference type="PANTHER" id="PTHR47738">
    <property type="entry name" value="PTS SYSTEM FRUCTOSE-LIKE EIIA COMPONENT-RELATED"/>
    <property type="match status" value="1"/>
</dbReference>
<reference evidence="2 3" key="1">
    <citation type="submission" date="2020-01" db="EMBL/GenBank/DDBJ databases">
        <title>Genomes assembled from Gulf of Kutch pelagic sediment metagenomes.</title>
        <authorList>
            <person name="Chandrashekar M."/>
            <person name="Mahajan M.S."/>
            <person name="Dave K.J."/>
            <person name="Vatsa P."/>
            <person name="Nathani N.M."/>
        </authorList>
    </citation>
    <scope>NUCLEOTIDE SEQUENCE [LARGE SCALE GENOMIC DNA]</scope>
    <source>
        <strain evidence="2">KS3-K002</strain>
    </source>
</reference>
<keyword evidence="2" id="KW-0813">Transport</keyword>
<keyword evidence="2" id="KW-0762">Sugar transport</keyword>
<name>A0AAE4Z9E0_9BACT</name>
<dbReference type="PANTHER" id="PTHR47738:SF1">
    <property type="entry name" value="NITROGEN REGULATORY PROTEIN"/>
    <property type="match status" value="1"/>
</dbReference>
<accession>A0AAE4Z9E0</accession>
<dbReference type="InterPro" id="IPR016152">
    <property type="entry name" value="PTrfase/Anion_transptr"/>
</dbReference>
<evidence type="ECO:0000313" key="2">
    <source>
        <dbReference type="EMBL" id="NIR76220.1"/>
    </source>
</evidence>
<dbReference type="CDD" id="cd00211">
    <property type="entry name" value="PTS_IIA_fru"/>
    <property type="match status" value="1"/>
</dbReference>
<dbReference type="SUPFAM" id="SSF55804">
    <property type="entry name" value="Phoshotransferase/anion transport protein"/>
    <property type="match status" value="1"/>
</dbReference>
<dbReference type="Gene3D" id="3.40.930.10">
    <property type="entry name" value="Mannitol-specific EII, Chain A"/>
    <property type="match status" value="1"/>
</dbReference>
<gene>
    <name evidence="2" type="ORF">GWO12_14080</name>
</gene>
<comment type="caution">
    <text evidence="2">The sequence shown here is derived from an EMBL/GenBank/DDBJ whole genome shotgun (WGS) entry which is preliminary data.</text>
</comment>